<dbReference type="EMBL" id="CACVAQ010000298">
    <property type="protein sequence ID" value="CAA6821560.1"/>
    <property type="molecule type" value="Genomic_DNA"/>
</dbReference>
<feature type="region of interest" description="Disordered" evidence="1">
    <location>
        <begin position="89"/>
        <end position="108"/>
    </location>
</feature>
<dbReference type="AlphaFoldDB" id="A0A6S6TXR7"/>
<reference evidence="2" key="1">
    <citation type="submission" date="2020-01" db="EMBL/GenBank/DDBJ databases">
        <authorList>
            <person name="Meier V. D."/>
            <person name="Meier V D."/>
        </authorList>
    </citation>
    <scope>NUCLEOTIDE SEQUENCE</scope>
    <source>
        <strain evidence="2">HLG_WM_MAG_10</strain>
    </source>
</reference>
<feature type="region of interest" description="Disordered" evidence="1">
    <location>
        <begin position="53"/>
        <end position="79"/>
    </location>
</feature>
<sequence>MNLKNVKQQLEKVNRFYDYLDTNQEIISRIDHDALIASIRALYDACFEEDVANTTESKTPKVHQKTPAVTKSKETDTHKKRPTLVFNTETKSSPSEETIAKTEQKQAPVQPKPILDRPEEVAVAKEVPAKEEIAPKVDAEITTTPETPVDGFNDEYDELFLFKEATDLSQKLSASPLQDLNKALGLNEKFLYINELFGGDVAKFQAAIKTLNNEKDFDTARSYIEAQLVVPYNWMKKVKRPIAKDFVKLVRRRYL</sequence>
<protein>
    <submittedName>
        <fullName evidence="2">Uncharacterized protein</fullName>
    </submittedName>
</protein>
<proteinExistence type="predicted"/>
<gene>
    <name evidence="2" type="ORF">HELGO_WM45611</name>
</gene>
<accession>A0A6S6TXR7</accession>
<name>A0A6S6TXR7_9BACT</name>
<evidence type="ECO:0000256" key="1">
    <source>
        <dbReference type="SAM" id="MobiDB-lite"/>
    </source>
</evidence>
<organism evidence="2">
    <name type="scientific">uncultured Aureispira sp</name>
    <dbReference type="NCBI Taxonomy" id="1331704"/>
    <lineage>
        <taxon>Bacteria</taxon>
        <taxon>Pseudomonadati</taxon>
        <taxon>Bacteroidota</taxon>
        <taxon>Saprospiria</taxon>
        <taxon>Saprospirales</taxon>
        <taxon>Saprospiraceae</taxon>
        <taxon>Aureispira</taxon>
        <taxon>environmental samples</taxon>
    </lineage>
</organism>
<evidence type="ECO:0000313" key="2">
    <source>
        <dbReference type="EMBL" id="CAA6821560.1"/>
    </source>
</evidence>